<dbReference type="InterPro" id="IPR036365">
    <property type="entry name" value="PGBD-like_sf"/>
</dbReference>
<dbReference type="SUPFAM" id="SSF47090">
    <property type="entry name" value="PGBD-like"/>
    <property type="match status" value="1"/>
</dbReference>
<name>A0A496PM70_9MICC</name>
<accession>A0A496PM70</accession>
<organism evidence="2 3">
    <name type="scientific">Galactobacter caseinivorans</name>
    <dbReference type="NCBI Taxonomy" id="2676123"/>
    <lineage>
        <taxon>Bacteria</taxon>
        <taxon>Bacillati</taxon>
        <taxon>Actinomycetota</taxon>
        <taxon>Actinomycetes</taxon>
        <taxon>Micrococcales</taxon>
        <taxon>Micrococcaceae</taxon>
        <taxon>Galactobacter</taxon>
    </lineage>
</organism>
<feature type="domain" description="Peptidoglycan binding-like" evidence="1">
    <location>
        <begin position="128"/>
        <end position="175"/>
    </location>
</feature>
<reference evidence="2 3" key="1">
    <citation type="submission" date="2018-07" db="EMBL/GenBank/DDBJ databases">
        <title>Arthrobacter sp. nov., isolated from raw cow's milk with high bacterial count.</title>
        <authorList>
            <person name="Hahne J."/>
            <person name="Isele D."/>
            <person name="Lipski A."/>
        </authorList>
    </citation>
    <scope>NUCLEOTIDE SEQUENCE [LARGE SCALE GENOMIC DNA]</scope>
    <source>
        <strain evidence="2 3">JZ R-183</strain>
    </source>
</reference>
<gene>
    <name evidence="2" type="ORF">DWQ67_01560</name>
</gene>
<proteinExistence type="predicted"/>
<dbReference type="AlphaFoldDB" id="A0A496PM70"/>
<dbReference type="InterPro" id="IPR036366">
    <property type="entry name" value="PGBDSf"/>
</dbReference>
<dbReference type="EMBL" id="QQXL01000001">
    <property type="protein sequence ID" value="RKW71559.1"/>
    <property type="molecule type" value="Genomic_DNA"/>
</dbReference>
<dbReference type="Proteomes" id="UP000273119">
    <property type="component" value="Unassembled WGS sequence"/>
</dbReference>
<comment type="caution">
    <text evidence="2">The sequence shown here is derived from an EMBL/GenBank/DDBJ whole genome shotgun (WGS) entry which is preliminary data.</text>
</comment>
<evidence type="ECO:0000259" key="1">
    <source>
        <dbReference type="Pfam" id="PF01471"/>
    </source>
</evidence>
<keyword evidence="3" id="KW-1185">Reference proteome</keyword>
<sequence length="359" mass="36699">MASHHASPRPRRLVSLLLAGLAIALVAALGGWALRATLVGSDSVAGDAPAQDVWAEAKQTSIGRALNLSTTVKQQVRVVASNHLPGVVSSVSSGEVKQGDQIYSVAGVGVYAAEGDTPFYEDIKPKSTGENVKQAESFLKSQGHFQGHPDTTFDEGTTRGIKAWQAASGQKADGIIPLGRLVAIAKLPAQVQLAEGISPGKQLAGGEDAVLVASGSRNFTLSLTAEQAAMIPQDSTVNVQADKLTWPALIKSSSSDESGGVILTLVGKNGGAVCERDCDKLPAGTSITLRSQVVVVPATTGVGIPASAVRTGPSGTAQVQTEAGQVDVKVKASGQGMVIVEGLKAGDRVKVLESATEPS</sequence>
<evidence type="ECO:0000313" key="2">
    <source>
        <dbReference type="EMBL" id="RKW71559.1"/>
    </source>
</evidence>
<protein>
    <submittedName>
        <fullName evidence="2">Peptidoglycan-binding protein</fullName>
    </submittedName>
</protein>
<evidence type="ECO:0000313" key="3">
    <source>
        <dbReference type="Proteomes" id="UP000273119"/>
    </source>
</evidence>
<dbReference type="Pfam" id="PF01471">
    <property type="entry name" value="PG_binding_1"/>
    <property type="match status" value="1"/>
</dbReference>
<dbReference type="InterPro" id="IPR002477">
    <property type="entry name" value="Peptidoglycan-bd-like"/>
</dbReference>
<dbReference type="Gene3D" id="1.10.101.10">
    <property type="entry name" value="PGBD-like superfamily/PGBD"/>
    <property type="match status" value="1"/>
</dbReference>